<dbReference type="InterPro" id="IPR005467">
    <property type="entry name" value="His_kinase_dom"/>
</dbReference>
<dbReference type="RefSeq" id="WP_272139633.1">
    <property type="nucleotide sequence ID" value="NZ_JAQNDM010000002.1"/>
</dbReference>
<dbReference type="InterPro" id="IPR029016">
    <property type="entry name" value="GAF-like_dom_sf"/>
</dbReference>
<dbReference type="Proteomes" id="UP001221838">
    <property type="component" value="Unassembled WGS sequence"/>
</dbReference>
<dbReference type="InterPro" id="IPR001789">
    <property type="entry name" value="Sig_transdc_resp-reg_receiver"/>
</dbReference>
<dbReference type="SMART" id="SM00448">
    <property type="entry name" value="REC"/>
    <property type="match status" value="2"/>
</dbReference>
<feature type="compositionally biased region" description="Low complexity" evidence="5">
    <location>
        <begin position="1"/>
        <end position="17"/>
    </location>
</feature>
<dbReference type="PROSITE" id="PS50109">
    <property type="entry name" value="HIS_KIN"/>
    <property type="match status" value="4"/>
</dbReference>
<evidence type="ECO:0000313" key="9">
    <source>
        <dbReference type="Proteomes" id="UP001221838"/>
    </source>
</evidence>
<keyword evidence="8" id="KW-0547">Nucleotide-binding</keyword>
<feature type="domain" description="Histidine kinase" evidence="6">
    <location>
        <begin position="797"/>
        <end position="1015"/>
    </location>
</feature>
<evidence type="ECO:0000256" key="4">
    <source>
        <dbReference type="PROSITE-ProRule" id="PRU00169"/>
    </source>
</evidence>
<evidence type="ECO:0000256" key="3">
    <source>
        <dbReference type="ARBA" id="ARBA00022553"/>
    </source>
</evidence>
<dbReference type="InterPro" id="IPR004358">
    <property type="entry name" value="Sig_transdc_His_kin-like_C"/>
</dbReference>
<dbReference type="PRINTS" id="PR00344">
    <property type="entry name" value="BCTRLSENSOR"/>
</dbReference>
<dbReference type="InterPro" id="IPR036890">
    <property type="entry name" value="HATPase_C_sf"/>
</dbReference>
<dbReference type="PANTHER" id="PTHR43547:SF2">
    <property type="entry name" value="HYBRID SIGNAL TRANSDUCTION HISTIDINE KINASE C"/>
    <property type="match status" value="1"/>
</dbReference>
<evidence type="ECO:0000256" key="2">
    <source>
        <dbReference type="ARBA" id="ARBA00012438"/>
    </source>
</evidence>
<reference evidence="8 9" key="1">
    <citation type="submission" date="2022-11" db="EMBL/GenBank/DDBJ databases">
        <title>Minimal conservation of predation-associated metabolite biosynthetic gene clusters underscores biosynthetic potential of Myxococcota including descriptions for ten novel species: Archangium lansinium sp. nov., Myxococcus landrumus sp. nov., Nannocystis bai.</title>
        <authorList>
            <person name="Ahearne A."/>
            <person name="Stevens C."/>
            <person name="Dowd S."/>
        </authorList>
    </citation>
    <scope>NUCLEOTIDE SEQUENCE [LARGE SCALE GENOMIC DNA]</scope>
    <source>
        <strain evidence="8 9">NCWAL01</strain>
    </source>
</reference>
<sequence length="2028" mass="220301">MGTSSTPHEAASSSSSAPQPPGEPQGAAAALPVGGGEMGALMRSIDWAQTPVGPLETWPQSLRTAVGILLESRFPMYIAWGSQFVQFYNDGFRPILGSTKHPGALGGSSQATFAEGWHLIGPMFEEVRQGKAVGSEDWMLPLDRNGYLEECYFTFSYSPIRDESGGVGGVHVTVTETTGRVLGERRLRTLRDLAARAGPVRREQDAWREAAQVLAGNVLDVPFALLYRMNDAGERPELVETAGWGTDTAAAVSLMGAPQASLLWPFADAAATLTPQFVPDVRARFAELPRGTWPEAPHSAWVFPISRAGSVRLHGFLVAGLSARRAPDDDYRGFLGLVADHIATAVSSACAYEEEKKRAEALAEIDRTKTAFFNNVSHEFRTPLALMLGLVEDGLEDTEHPLPPKQRERQEVVHRNGLRLRKLVNTLLDFARMEAGRAQASFVPTDLSALTIELSSNFGSAMAAAGLALVVDCPVLPEAVYVDPAMWEKVVLNLLSNALKFTLQGEVLIALRWLGDRVEFTVQDTGTGMPEAELPRIFERFHRVEGARGRSHEGTGIGLALVQELVKLHGGRVTVKSVLGQGSTFTVSLPAGSAHLPQEHLGAPRTIPSTGSESRLFLAEASLWNPEPTLPAAPSPPLSEARILLADDNADMRIYLSRLLSPHWSVEPVSEGSLALAAARANPPSLIISDVMMPGVNGLELVQSLRADSRTRTIPILLLSARAGEEATIQGLNSGADAYLVKPFSAKELLARVTALLTVSQLRQAAVRSERAHVEDTLRFLEESRRATRLREDMLAVVSHDLRSPLTAIRTSAELLRRIPPEGEPLARVHKQADAIRRSADRMNRLIDDLLDLASIDAGTLSVQAHPQRVDELVRDARELFEPHAAEKGLQLAFEVEPGLILPCDKERILQALGNLLSNAIKFTPPGGSILLRAKAEVETEDIRLSVVDTGPGVPLSAQPHIFDRYWHGAQNKREGHGLGLSIAKGIVESHGGHIRLERTSGEGSTFSFSLPSGQQKAGAVSPALRIALPRPGAEESFIQGGGEMGALMRSIDWSKNSLGPVEAWPQSLRTSISTMLRSPYPIILFWGPELRMLYNDPFRPILGAKHPQTMGARGHEALAEEWALLGPLMKRVHETGEPLFIENGNVNFARRPGGLREEAYFTWSYNPTIGEMGEIAGLFAIASETTRQVVGDRRLGILRELSIRAALDKKVEGVFRSLEEVLAQAGNDLPFALLYVVKAEKAHLVSCSGLERGAPAAPLGLSLGDTDAWPLAAVASLRQEALVEDLHLKFGRLPGGPWPEPATRALVLPVPMGADTAGMGVLVAGLSPLVALDDEYRGFLQLLARQLAASISSARAYEQEKQRAEALALLDQAKTAFFSNVSHEFRTPLTLILGPVEDALSKPEKSLEGEKLDLVRRNALRLYKMVNTLLDFSRMEAGRAQAHYVPVDLSSVTRNLASAFQSAVESAGLRLVVDCPPLPEPLYVDPEMWEKVVLNLLSNAVKYTYEGEIRIVLRWQDDHAVLTVQDTGVGIPEEELPRVFERFYRVRATQGRSHEGTGIGLALVQELMKLHGGSISVESTLGKGTAFTLRLPRGSAHLPPERIEHTLRPGSFASGAAPFVEEAQRWSADATGTDMSSAEASEAPVLEVPEEIARSRILLVDDNADLRTYVAGLLGRVFPHVETATNGHDALERVRVQPPDLVLSDVMMPGLDGLGLVRALRADKDTRAIPIILLSARAGDESTVEGLQSGADDYLVKPFSARELMVRVRTHLDMARVRREVVRSELEKKVLRESVRVRDEFLSLVSHELRTPVSALSLNFQSLVRSMGREGGAEASLEPIGVKAQTTQKQLHRLARLVEQLLDASEFVTGRLKLARQEVDLLAVASAVVEQARSKAAHAGCVLTLNAPLPVMGHCDRARLHQLLEGLLDNALKFGAGKPVEVAVRRDSDHAFLTVMDHGAGIGPEDEERIFGRFERAVSEKNYGGFGLGLWISRHIAEAHDGSIRLMPTEGGGATFTVALPLNVTFG</sequence>
<dbReference type="EMBL" id="JAQNDM010000002">
    <property type="protein sequence ID" value="MDC0710299.1"/>
    <property type="molecule type" value="Genomic_DNA"/>
</dbReference>
<dbReference type="Pfam" id="PF00512">
    <property type="entry name" value="HisKA"/>
    <property type="match status" value="4"/>
</dbReference>
<dbReference type="Gene3D" id="3.30.450.20">
    <property type="entry name" value="PAS domain"/>
    <property type="match status" value="2"/>
</dbReference>
<evidence type="ECO:0000256" key="5">
    <source>
        <dbReference type="SAM" id="MobiDB-lite"/>
    </source>
</evidence>
<proteinExistence type="predicted"/>
<dbReference type="InterPro" id="IPR003661">
    <property type="entry name" value="HisK_dim/P_dom"/>
</dbReference>
<feature type="domain" description="Histidine kinase" evidence="6">
    <location>
        <begin position="1381"/>
        <end position="1596"/>
    </location>
</feature>
<dbReference type="SMART" id="SM00388">
    <property type="entry name" value="HisKA"/>
    <property type="match status" value="4"/>
</dbReference>
<protein>
    <recommendedName>
        <fullName evidence="2">histidine kinase</fullName>
        <ecNumber evidence="2">2.7.13.3</ecNumber>
    </recommendedName>
</protein>
<keyword evidence="9" id="KW-1185">Reference proteome</keyword>
<keyword evidence="3 4" id="KW-0597">Phosphoprotein</keyword>
<feature type="domain" description="Response regulatory" evidence="7">
    <location>
        <begin position="1657"/>
        <end position="1773"/>
    </location>
</feature>
<dbReference type="PROSITE" id="PS50110">
    <property type="entry name" value="RESPONSE_REGULATORY"/>
    <property type="match status" value="2"/>
</dbReference>
<dbReference type="SUPFAM" id="SSF52172">
    <property type="entry name" value="CheY-like"/>
    <property type="match status" value="2"/>
</dbReference>
<dbReference type="InterPro" id="IPR036097">
    <property type="entry name" value="HisK_dim/P_sf"/>
</dbReference>
<comment type="caution">
    <text evidence="8">The sequence shown here is derived from an EMBL/GenBank/DDBJ whole genome shotgun (WGS) entry which is preliminary data.</text>
</comment>
<feature type="modified residue" description="4-aspartylphosphate" evidence="4">
    <location>
        <position position="1706"/>
    </location>
</feature>
<comment type="catalytic activity">
    <reaction evidence="1">
        <text>ATP + protein L-histidine = ADP + protein N-phospho-L-histidine.</text>
        <dbReference type="EC" id="2.7.13.3"/>
    </reaction>
</comment>
<dbReference type="Pfam" id="PF02518">
    <property type="entry name" value="HATPase_c"/>
    <property type="match status" value="4"/>
</dbReference>
<feature type="domain" description="Response regulatory" evidence="7">
    <location>
        <begin position="642"/>
        <end position="757"/>
    </location>
</feature>
<keyword evidence="8" id="KW-0067">ATP-binding</keyword>
<dbReference type="CDD" id="cd00082">
    <property type="entry name" value="HisKA"/>
    <property type="match status" value="4"/>
</dbReference>
<feature type="region of interest" description="Disordered" evidence="5">
    <location>
        <begin position="1"/>
        <end position="33"/>
    </location>
</feature>
<organism evidence="8 9">
    <name type="scientific">Stigmatella ashevillensis</name>
    <dbReference type="NCBI Taxonomy" id="2995309"/>
    <lineage>
        <taxon>Bacteria</taxon>
        <taxon>Pseudomonadati</taxon>
        <taxon>Myxococcota</taxon>
        <taxon>Myxococcia</taxon>
        <taxon>Myxococcales</taxon>
        <taxon>Cystobacterineae</taxon>
        <taxon>Archangiaceae</taxon>
        <taxon>Stigmatella</taxon>
    </lineage>
</organism>
<gene>
    <name evidence="8" type="ORF">POL68_17620</name>
</gene>
<evidence type="ECO:0000259" key="7">
    <source>
        <dbReference type="PROSITE" id="PS50110"/>
    </source>
</evidence>
<dbReference type="CDD" id="cd16922">
    <property type="entry name" value="HATPase_EvgS-ArcB-TorS-like"/>
    <property type="match status" value="2"/>
</dbReference>
<dbReference type="GO" id="GO:0005524">
    <property type="term" value="F:ATP binding"/>
    <property type="evidence" value="ECO:0007669"/>
    <property type="project" value="UniProtKB-KW"/>
</dbReference>
<dbReference type="InterPro" id="IPR011006">
    <property type="entry name" value="CheY-like_superfamily"/>
</dbReference>
<dbReference type="Gene3D" id="3.30.565.10">
    <property type="entry name" value="Histidine kinase-like ATPase, C-terminal domain"/>
    <property type="match status" value="4"/>
</dbReference>
<dbReference type="InterPro" id="IPR003594">
    <property type="entry name" value="HATPase_dom"/>
</dbReference>
<dbReference type="Gene3D" id="3.40.50.2300">
    <property type="match status" value="2"/>
</dbReference>
<evidence type="ECO:0000259" key="6">
    <source>
        <dbReference type="PROSITE" id="PS50109"/>
    </source>
</evidence>
<feature type="domain" description="Histidine kinase" evidence="6">
    <location>
        <begin position="1805"/>
        <end position="2025"/>
    </location>
</feature>
<dbReference type="SUPFAM" id="SSF55781">
    <property type="entry name" value="GAF domain-like"/>
    <property type="match status" value="2"/>
</dbReference>
<dbReference type="Gene3D" id="3.30.450.40">
    <property type="match status" value="2"/>
</dbReference>
<dbReference type="PANTHER" id="PTHR43547">
    <property type="entry name" value="TWO-COMPONENT HISTIDINE KINASE"/>
    <property type="match status" value="1"/>
</dbReference>
<dbReference type="SUPFAM" id="SSF47384">
    <property type="entry name" value="Homodimeric domain of signal transducing histidine kinase"/>
    <property type="match status" value="4"/>
</dbReference>
<dbReference type="SUPFAM" id="SSF55874">
    <property type="entry name" value="ATPase domain of HSP90 chaperone/DNA topoisomerase II/histidine kinase"/>
    <property type="match status" value="4"/>
</dbReference>
<evidence type="ECO:0000313" key="8">
    <source>
        <dbReference type="EMBL" id="MDC0710299.1"/>
    </source>
</evidence>
<accession>A0ABT5D9H7</accession>
<evidence type="ECO:0000256" key="1">
    <source>
        <dbReference type="ARBA" id="ARBA00000085"/>
    </source>
</evidence>
<dbReference type="SMART" id="SM00387">
    <property type="entry name" value="HATPase_c"/>
    <property type="match status" value="4"/>
</dbReference>
<feature type="modified residue" description="4-aspartylphosphate" evidence="4">
    <location>
        <position position="690"/>
    </location>
</feature>
<dbReference type="CDD" id="cd00075">
    <property type="entry name" value="HATPase"/>
    <property type="match status" value="1"/>
</dbReference>
<name>A0ABT5D9H7_9BACT</name>
<feature type="domain" description="Histidine kinase" evidence="6">
    <location>
        <begin position="375"/>
        <end position="593"/>
    </location>
</feature>
<dbReference type="Gene3D" id="1.10.287.130">
    <property type="match status" value="4"/>
</dbReference>
<dbReference type="EC" id="2.7.13.3" evidence="2"/>
<dbReference type="Pfam" id="PF00072">
    <property type="entry name" value="Response_reg"/>
    <property type="match status" value="2"/>
</dbReference>